<dbReference type="PANTHER" id="PTHR43465:SF2">
    <property type="entry name" value="DUF1680 DOMAIN PROTEIN (AFU_ORTHOLOGUE AFUA_1G08910)"/>
    <property type="match status" value="1"/>
</dbReference>
<keyword evidence="1" id="KW-0732">Signal</keyword>
<feature type="signal peptide" evidence="1">
    <location>
        <begin position="1"/>
        <end position="21"/>
    </location>
</feature>
<evidence type="ECO:0000313" key="4">
    <source>
        <dbReference type="Proteomes" id="UP000184050"/>
    </source>
</evidence>
<dbReference type="InterPro" id="IPR049046">
    <property type="entry name" value="Beta-AFase-like_GH127_middle"/>
</dbReference>
<dbReference type="Proteomes" id="UP000184050">
    <property type="component" value="Unassembled WGS sequence"/>
</dbReference>
<evidence type="ECO:0000313" key="3">
    <source>
        <dbReference type="EMBL" id="SHJ72380.1"/>
    </source>
</evidence>
<gene>
    <name evidence="3" type="ORF">SAMN05444280_12752</name>
</gene>
<dbReference type="STRING" id="1168035.SAMN05444280_12752"/>
<dbReference type="EMBL" id="FQZE01000027">
    <property type="protein sequence ID" value="SHJ72380.1"/>
    <property type="molecule type" value="Genomic_DNA"/>
</dbReference>
<protein>
    <submittedName>
        <fullName evidence="3">Beta-L-arabinofuranosidase, GH127</fullName>
    </submittedName>
</protein>
<proteinExistence type="predicted"/>
<dbReference type="InterPro" id="IPR049174">
    <property type="entry name" value="Beta-AFase-like"/>
</dbReference>
<reference evidence="3 4" key="1">
    <citation type="submission" date="2016-11" db="EMBL/GenBank/DDBJ databases">
        <authorList>
            <person name="Jaros S."/>
            <person name="Januszkiewicz K."/>
            <person name="Wedrychowicz H."/>
        </authorList>
    </citation>
    <scope>NUCLEOTIDE SEQUENCE [LARGE SCALE GENOMIC DNA]</scope>
    <source>
        <strain evidence="3 4">DSM 27063</strain>
    </source>
</reference>
<feature type="domain" description="Non-reducing end beta-L-arabinofuranosidase-like GH127 middle" evidence="2">
    <location>
        <begin position="160"/>
        <end position="253"/>
    </location>
</feature>
<evidence type="ECO:0000256" key="1">
    <source>
        <dbReference type="SAM" id="SignalP"/>
    </source>
</evidence>
<keyword evidence="4" id="KW-1185">Reference proteome</keyword>
<organism evidence="3 4">
    <name type="scientific">Tangfeifania diversioriginum</name>
    <dbReference type="NCBI Taxonomy" id="1168035"/>
    <lineage>
        <taxon>Bacteria</taxon>
        <taxon>Pseudomonadati</taxon>
        <taxon>Bacteroidota</taxon>
        <taxon>Bacteroidia</taxon>
        <taxon>Marinilabiliales</taxon>
        <taxon>Prolixibacteraceae</taxon>
        <taxon>Tangfeifania</taxon>
    </lineage>
</organism>
<dbReference type="RefSeq" id="WP_073171744.1">
    <property type="nucleotide sequence ID" value="NZ_FQZE01000027.1"/>
</dbReference>
<feature type="chain" id="PRO_5012093364" evidence="1">
    <location>
        <begin position="22"/>
        <end position="262"/>
    </location>
</feature>
<accession>A0A1M6LMK1</accession>
<name>A0A1M6LMK1_9BACT</name>
<evidence type="ECO:0000259" key="2">
    <source>
        <dbReference type="Pfam" id="PF20736"/>
    </source>
</evidence>
<dbReference type="Pfam" id="PF20736">
    <property type="entry name" value="Glyco_hydro127M"/>
    <property type="match status" value="1"/>
</dbReference>
<sequence length="262" mass="29895">MRTRILFFILIIIIVSSCSQPFPESVTSPVESEIVNLKDSLFSGFETGWDTQNADSGNEIYPENLESIQNGYIAKDERFDLRAFEEGWQNFRNEMGSGTGGKEATQKWFEITGLLFQLTGDVVYAEELERIAFTNFFGTANENELEKMIGPYVFTRSVDHIHVNLFTPAEISYNHSLGGDVGITQETDYPRSGSIKLHFSMETKRYIEIFVRIPSWADASVEVKGVKYFAVPGNYCKVAKKWKEDDVVEIEFPVTDKPQYLR</sequence>
<dbReference type="OrthoDB" id="9757939at2"/>
<dbReference type="PROSITE" id="PS51257">
    <property type="entry name" value="PROKAR_LIPOPROTEIN"/>
    <property type="match status" value="1"/>
</dbReference>
<dbReference type="AlphaFoldDB" id="A0A1M6LMK1"/>
<dbReference type="PANTHER" id="PTHR43465">
    <property type="entry name" value="DUF1680 DOMAIN PROTEIN (AFU_ORTHOLOGUE AFUA_1G08910)"/>
    <property type="match status" value="1"/>
</dbReference>